<organism evidence="2">
    <name type="scientific">marine sediment metagenome</name>
    <dbReference type="NCBI Taxonomy" id="412755"/>
    <lineage>
        <taxon>unclassified sequences</taxon>
        <taxon>metagenomes</taxon>
        <taxon>ecological metagenomes</taxon>
    </lineage>
</organism>
<evidence type="ECO:0000256" key="1">
    <source>
        <dbReference type="SAM" id="Phobius"/>
    </source>
</evidence>
<keyword evidence="1" id="KW-0812">Transmembrane</keyword>
<evidence type="ECO:0000313" key="2">
    <source>
        <dbReference type="EMBL" id="GAF86341.1"/>
    </source>
</evidence>
<accession>X0TG96</accession>
<comment type="caution">
    <text evidence="2">The sequence shown here is derived from an EMBL/GenBank/DDBJ whole genome shotgun (WGS) entry which is preliminary data.</text>
</comment>
<gene>
    <name evidence="2" type="ORF">S01H1_30737</name>
</gene>
<dbReference type="EMBL" id="BARS01018934">
    <property type="protein sequence ID" value="GAF86341.1"/>
    <property type="molecule type" value="Genomic_DNA"/>
</dbReference>
<keyword evidence="1" id="KW-0472">Membrane</keyword>
<proteinExistence type="predicted"/>
<keyword evidence="1" id="KW-1133">Transmembrane helix</keyword>
<dbReference type="AlphaFoldDB" id="X0TG96"/>
<feature type="transmembrane region" description="Helical" evidence="1">
    <location>
        <begin position="58"/>
        <end position="77"/>
    </location>
</feature>
<name>X0TG96_9ZZZZ</name>
<reference evidence="2" key="1">
    <citation type="journal article" date="2014" name="Front. Microbiol.">
        <title>High frequency of phylogenetically diverse reductive dehalogenase-homologous genes in deep subseafloor sedimentary metagenomes.</title>
        <authorList>
            <person name="Kawai M."/>
            <person name="Futagami T."/>
            <person name="Toyoda A."/>
            <person name="Takaki Y."/>
            <person name="Nishi S."/>
            <person name="Hori S."/>
            <person name="Arai W."/>
            <person name="Tsubouchi T."/>
            <person name="Morono Y."/>
            <person name="Uchiyama I."/>
            <person name="Ito T."/>
            <person name="Fujiyama A."/>
            <person name="Inagaki F."/>
            <person name="Takami H."/>
        </authorList>
    </citation>
    <scope>NUCLEOTIDE SEQUENCE</scope>
    <source>
        <strain evidence="2">Expedition CK06-06</strain>
    </source>
</reference>
<feature type="transmembrane region" description="Helical" evidence="1">
    <location>
        <begin position="15"/>
        <end position="38"/>
    </location>
</feature>
<protein>
    <submittedName>
        <fullName evidence="2">Uncharacterized protein</fullName>
    </submittedName>
</protein>
<sequence length="96" mass="11256">MVQTHFKEFFRNEEYLLKFFYAVVLNIIFGIVLAISLGEFEWGLISEFQTYKLLEIMIVSWIGSILFGTMSGLYIFIESKNLLNIYKKSLRGTNLL</sequence>
<feature type="non-terminal residue" evidence="2">
    <location>
        <position position="96"/>
    </location>
</feature>